<dbReference type="RefSeq" id="WP_254741944.1">
    <property type="nucleotide sequence ID" value="NZ_JANCLU010000009.1"/>
</dbReference>
<dbReference type="EMBL" id="JANCLU010000009">
    <property type="protein sequence ID" value="MCP8939106.1"/>
    <property type="molecule type" value="Genomic_DNA"/>
</dbReference>
<evidence type="ECO:0000259" key="6">
    <source>
        <dbReference type="PROSITE" id="PS50893"/>
    </source>
</evidence>
<protein>
    <submittedName>
        <fullName evidence="7">ABC transporter ATP-binding protein</fullName>
    </submittedName>
</protein>
<keyword evidence="8" id="KW-1185">Reference proteome</keyword>
<dbReference type="Proteomes" id="UP001205890">
    <property type="component" value="Unassembled WGS sequence"/>
</dbReference>
<comment type="similarity">
    <text evidence="2">Belongs to the ABC transporter superfamily.</text>
</comment>
<comment type="subcellular location">
    <subcellularLocation>
        <location evidence="1">Cell inner membrane</location>
        <topology evidence="1">Peripheral membrane protein</topology>
    </subcellularLocation>
</comment>
<evidence type="ECO:0000256" key="1">
    <source>
        <dbReference type="ARBA" id="ARBA00004417"/>
    </source>
</evidence>
<dbReference type="GO" id="GO:0005524">
    <property type="term" value="F:ATP binding"/>
    <property type="evidence" value="ECO:0007669"/>
    <property type="project" value="UniProtKB-KW"/>
</dbReference>
<evidence type="ECO:0000256" key="2">
    <source>
        <dbReference type="ARBA" id="ARBA00005417"/>
    </source>
</evidence>
<reference evidence="7 8" key="1">
    <citation type="submission" date="2022-07" db="EMBL/GenBank/DDBJ databases">
        <authorList>
            <person name="Li W.-J."/>
            <person name="Deng Q.-Q."/>
        </authorList>
    </citation>
    <scope>NUCLEOTIDE SEQUENCE [LARGE SCALE GENOMIC DNA]</scope>
    <source>
        <strain evidence="7 8">SYSU M60028</strain>
    </source>
</reference>
<dbReference type="Pfam" id="PF00005">
    <property type="entry name" value="ABC_tran"/>
    <property type="match status" value="1"/>
</dbReference>
<evidence type="ECO:0000313" key="8">
    <source>
        <dbReference type="Proteomes" id="UP001205890"/>
    </source>
</evidence>
<feature type="domain" description="ABC transporter" evidence="6">
    <location>
        <begin position="7"/>
        <end position="257"/>
    </location>
</feature>
<dbReference type="InterPro" id="IPR050319">
    <property type="entry name" value="ABC_transp_ATP-bind"/>
</dbReference>
<dbReference type="PANTHER" id="PTHR43776:SF7">
    <property type="entry name" value="D,D-DIPEPTIDE TRANSPORT ATP-BINDING PROTEIN DDPF-RELATED"/>
    <property type="match status" value="1"/>
</dbReference>
<dbReference type="SUPFAM" id="SSF52540">
    <property type="entry name" value="P-loop containing nucleoside triphosphate hydrolases"/>
    <property type="match status" value="1"/>
</dbReference>
<keyword evidence="5 7" id="KW-0067">ATP-binding</keyword>
<gene>
    <name evidence="7" type="ORF">NK718_11310</name>
</gene>
<proteinExistence type="inferred from homology"/>
<evidence type="ECO:0000313" key="7">
    <source>
        <dbReference type="EMBL" id="MCP8939106.1"/>
    </source>
</evidence>
<dbReference type="PROSITE" id="PS50893">
    <property type="entry name" value="ABC_TRANSPORTER_2"/>
    <property type="match status" value="1"/>
</dbReference>
<sequence>MSEAPLLSVRGLGKTFRRRGRGFLAPAVEVRAVEGVSFDIAKGETLGLVGESGCGKTTTGRMVVRLLEPSTGSILFDGVEISALAGKALRALRRDLQIVFQDPMSSLNPRMTAGELITEPLVVHGVGDRVARDKRLRQLLGLVGLLPHHAARFPHEFSGGQRQRIGIARALALSPRFLVLDEAVSALDVSIQAQILNLLEDLRSELSLTYLFISHDLGVIRHICDRVAVMYLGEIVEIATRSALFATPRHPYTQALLASIPEVGEGKRRFQPVTGDVPSASNPPPGCRFNTRCPHVFERCRAERPPLVEVAPGHAAACHLLTPSATTSTGSLQA</sequence>
<dbReference type="Gene3D" id="3.40.50.300">
    <property type="entry name" value="P-loop containing nucleotide triphosphate hydrolases"/>
    <property type="match status" value="1"/>
</dbReference>
<keyword evidence="3" id="KW-0813">Transport</keyword>
<dbReference type="InterPro" id="IPR027417">
    <property type="entry name" value="P-loop_NTPase"/>
</dbReference>
<evidence type="ECO:0000256" key="4">
    <source>
        <dbReference type="ARBA" id="ARBA00022741"/>
    </source>
</evidence>
<evidence type="ECO:0000256" key="3">
    <source>
        <dbReference type="ARBA" id="ARBA00022448"/>
    </source>
</evidence>
<name>A0ABT1LC70_9HYPH</name>
<evidence type="ECO:0000256" key="5">
    <source>
        <dbReference type="ARBA" id="ARBA00022840"/>
    </source>
</evidence>
<comment type="caution">
    <text evidence="7">The sequence shown here is derived from an EMBL/GenBank/DDBJ whole genome shotgun (WGS) entry which is preliminary data.</text>
</comment>
<dbReference type="InterPro" id="IPR013563">
    <property type="entry name" value="Oligopep_ABC_C"/>
</dbReference>
<dbReference type="SMART" id="SM00382">
    <property type="entry name" value="AAA"/>
    <property type="match status" value="1"/>
</dbReference>
<dbReference type="PROSITE" id="PS00211">
    <property type="entry name" value="ABC_TRANSPORTER_1"/>
    <property type="match status" value="1"/>
</dbReference>
<dbReference type="InterPro" id="IPR017871">
    <property type="entry name" value="ABC_transporter-like_CS"/>
</dbReference>
<dbReference type="InterPro" id="IPR003439">
    <property type="entry name" value="ABC_transporter-like_ATP-bd"/>
</dbReference>
<accession>A0ABT1LC70</accession>
<dbReference type="InterPro" id="IPR003593">
    <property type="entry name" value="AAA+_ATPase"/>
</dbReference>
<dbReference type="Pfam" id="PF08352">
    <property type="entry name" value="oligo_HPY"/>
    <property type="match status" value="1"/>
</dbReference>
<keyword evidence="4" id="KW-0547">Nucleotide-binding</keyword>
<dbReference type="CDD" id="cd03257">
    <property type="entry name" value="ABC_NikE_OppD_transporters"/>
    <property type="match status" value="1"/>
</dbReference>
<organism evidence="7 8">
    <name type="scientific">Alsobacter ponti</name>
    <dbReference type="NCBI Taxonomy" id="2962936"/>
    <lineage>
        <taxon>Bacteria</taxon>
        <taxon>Pseudomonadati</taxon>
        <taxon>Pseudomonadota</taxon>
        <taxon>Alphaproteobacteria</taxon>
        <taxon>Hyphomicrobiales</taxon>
        <taxon>Alsobacteraceae</taxon>
        <taxon>Alsobacter</taxon>
    </lineage>
</organism>
<dbReference type="NCBIfam" id="TIGR01727">
    <property type="entry name" value="oligo_HPY"/>
    <property type="match status" value="1"/>
</dbReference>
<dbReference type="PANTHER" id="PTHR43776">
    <property type="entry name" value="TRANSPORT ATP-BINDING PROTEIN"/>
    <property type="match status" value="1"/>
</dbReference>